<keyword evidence="5" id="KW-1003">Cell membrane</keyword>
<evidence type="ECO:0000256" key="6">
    <source>
        <dbReference type="ARBA" id="ARBA00022490"/>
    </source>
</evidence>
<evidence type="ECO:0000256" key="14">
    <source>
        <dbReference type="ARBA" id="ARBA00023288"/>
    </source>
</evidence>
<dbReference type="InterPro" id="IPR012677">
    <property type="entry name" value="Nucleotide-bd_a/b_plait_sf"/>
</dbReference>
<dbReference type="GO" id="GO:0005737">
    <property type="term" value="C:cytoplasm"/>
    <property type="evidence" value="ECO:0007669"/>
    <property type="project" value="UniProtKB-SubCell"/>
</dbReference>
<evidence type="ECO:0000256" key="8">
    <source>
        <dbReference type="ARBA" id="ARBA00022782"/>
    </source>
</evidence>
<evidence type="ECO:0000256" key="7">
    <source>
        <dbReference type="ARBA" id="ARBA00022707"/>
    </source>
</evidence>
<protein>
    <recommendedName>
        <fullName evidence="17">Protein boule-like</fullName>
    </recommendedName>
</protein>
<evidence type="ECO:0000256" key="1">
    <source>
        <dbReference type="ARBA" id="ARBA00004193"/>
    </source>
</evidence>
<dbReference type="Pfam" id="PF15250">
    <property type="entry name" value="Raftlin"/>
    <property type="match status" value="1"/>
</dbReference>
<dbReference type="EMBL" id="QRBI01000096">
    <property type="protein sequence ID" value="RMC18424.1"/>
    <property type="molecule type" value="Genomic_DNA"/>
</dbReference>
<comment type="subcellular location">
    <subcellularLocation>
        <location evidence="1">Cell membrane</location>
        <topology evidence="1">Lipid-anchor</topology>
    </subcellularLocation>
    <subcellularLocation>
        <location evidence="2">Cytoplasm</location>
    </subcellularLocation>
</comment>
<dbReference type="GO" id="GO:0006417">
    <property type="term" value="P:regulation of translation"/>
    <property type="evidence" value="ECO:0007669"/>
    <property type="project" value="UniProtKB-KW"/>
</dbReference>
<dbReference type="GO" id="GO:0003723">
    <property type="term" value="F:RNA binding"/>
    <property type="evidence" value="ECO:0007669"/>
    <property type="project" value="UniProtKB-UniRule"/>
</dbReference>
<dbReference type="OrthoDB" id="9942562at2759"/>
<keyword evidence="12" id="KW-0472">Membrane</keyword>
<evidence type="ECO:0000256" key="9">
    <source>
        <dbReference type="ARBA" id="ARBA00022845"/>
    </source>
</evidence>
<feature type="compositionally biased region" description="Polar residues" evidence="19">
    <location>
        <begin position="1"/>
        <end position="19"/>
    </location>
</feature>
<keyword evidence="10" id="KW-0744">Spermatogenesis</keyword>
<evidence type="ECO:0000256" key="16">
    <source>
        <dbReference type="ARBA" id="ARBA00062241"/>
    </source>
</evidence>
<dbReference type="GO" id="GO:0030154">
    <property type="term" value="P:cell differentiation"/>
    <property type="evidence" value="ECO:0007669"/>
    <property type="project" value="UniProtKB-KW"/>
</dbReference>
<evidence type="ECO:0000259" key="20">
    <source>
        <dbReference type="PROSITE" id="PS50102"/>
    </source>
</evidence>
<evidence type="ECO:0000256" key="19">
    <source>
        <dbReference type="SAM" id="MobiDB-lite"/>
    </source>
</evidence>
<evidence type="ECO:0000256" key="11">
    <source>
        <dbReference type="ARBA" id="ARBA00022884"/>
    </source>
</evidence>
<dbReference type="SMART" id="SM00360">
    <property type="entry name" value="RRM"/>
    <property type="match status" value="1"/>
</dbReference>
<dbReference type="SUPFAM" id="SSF54928">
    <property type="entry name" value="RNA-binding domain, RBD"/>
    <property type="match status" value="1"/>
</dbReference>
<sequence>MDPEGAQTTDQMQTESLPSCPNAVSPVRLNNLIGSPRFGTVTPNRVFVGGIDFKTNENDLKKFFAQYGSVTEVKIINDRAGVSKGYGFVTFETQEEAQKILQDAKKLNYKDKKLNIGPAIRKQVRSPNTRSAVTPQAGTMYATTAVSPEAGTMYLTTSSGYPYVYHNGVAYFHTSEVSPVQQPWPLYSDHGVQTLHHQPYVQSHIAMPAAVPQLKYHYFLSTNNMKFCHLVRVPSIHYKSHFNPKVENRASVFTGVQDLAMGCGLRKLEDPDDSSPGKIFSTLKRPQVETKTDSAYEYVLLDFTLEASSNPEVIKISSVLDIVSQVEEYYSKGYVVGAVHPIMLPIGRRRNFPASHMYRVVLSRLKLSQKHAAPRGQRHPRLVIEECPLTYETLTNEVVKELLEKINEAAKRGKKFVGFVTQHFPQPKTCNGTSTDGGAELESTLGRRNREHRRENFDENYRNWNEGTLSGHSSESGIEEEMHGESRLLEDSDFQFGKEVSPSKPRKGDDKLYTVFNVFDDDSTCWTYHEGVLSMKVTRKGPVVSTLEADWLELTTFYYKQGLALVDSFVHWEASKGDYLPKSLEGLFIYEEEGAGVPGSNRKGNDAIVVEQWTVIEGCEIKTDYGPLLHTLAEFGWLLTCVLPTPIVRHDSEGNLATKQVIFLQRPVMWSSAVQTPERKSLRQVAGEEKGRVSSRSVGSDTATSCPVEIGQPPDEFHLSPSKQCWLKEGSSHYGGFPGFSSSDGVLRELDDGQFDQEDGVTQVTCM</sequence>
<keyword evidence="14" id="KW-0449">Lipoprotein</keyword>
<evidence type="ECO:0000313" key="21">
    <source>
        <dbReference type="EMBL" id="RMC18424.1"/>
    </source>
</evidence>
<evidence type="ECO:0000256" key="13">
    <source>
        <dbReference type="ARBA" id="ARBA00023139"/>
    </source>
</evidence>
<evidence type="ECO:0000256" key="18">
    <source>
        <dbReference type="PROSITE-ProRule" id="PRU00176"/>
    </source>
</evidence>
<dbReference type="Gene3D" id="3.30.70.330">
    <property type="match status" value="1"/>
</dbReference>
<dbReference type="Proteomes" id="UP000269221">
    <property type="component" value="Unassembled WGS sequence"/>
</dbReference>
<keyword evidence="4" id="KW-0217">Developmental protein</keyword>
<evidence type="ECO:0000313" key="22">
    <source>
        <dbReference type="Proteomes" id="UP000269221"/>
    </source>
</evidence>
<evidence type="ECO:0000256" key="10">
    <source>
        <dbReference type="ARBA" id="ARBA00022871"/>
    </source>
</evidence>
<dbReference type="PANTHER" id="PTHR17601:SF1">
    <property type="entry name" value="RAFTLIN-2"/>
    <property type="match status" value="1"/>
</dbReference>
<keyword evidence="6" id="KW-0963">Cytoplasm</keyword>
<dbReference type="FunFam" id="3.30.70.330:FF:000167">
    <property type="entry name" value="protein boule-like isoform X1"/>
    <property type="match status" value="1"/>
</dbReference>
<dbReference type="InterPro" id="IPR028169">
    <property type="entry name" value="Raftlin"/>
</dbReference>
<name>A0A3M0L3K0_HIRRU</name>
<gene>
    <name evidence="21" type="ORF">DUI87_04311</name>
</gene>
<comment type="function">
    <text evidence="15">Probable RNA-binding protein, which may be required during spermatogenesis. May act by binding to the 3'-UTR of mRNAs and regulating their translation.</text>
</comment>
<keyword evidence="9" id="KW-0810">Translation regulation</keyword>
<dbReference type="InterPro" id="IPR000504">
    <property type="entry name" value="RRM_dom"/>
</dbReference>
<dbReference type="PROSITE" id="PS50102">
    <property type="entry name" value="RRM"/>
    <property type="match status" value="1"/>
</dbReference>
<accession>A0A3M0L3K0</accession>
<keyword evidence="8" id="KW-0221">Differentiation</keyword>
<comment type="subunit">
    <text evidence="16">Interacts with DAZ1 and DAZL.</text>
</comment>
<organism evidence="21 22">
    <name type="scientific">Hirundo rustica rustica</name>
    <dbReference type="NCBI Taxonomy" id="333673"/>
    <lineage>
        <taxon>Eukaryota</taxon>
        <taxon>Metazoa</taxon>
        <taxon>Chordata</taxon>
        <taxon>Craniata</taxon>
        <taxon>Vertebrata</taxon>
        <taxon>Euteleostomi</taxon>
        <taxon>Archelosauria</taxon>
        <taxon>Archosauria</taxon>
        <taxon>Dinosauria</taxon>
        <taxon>Saurischia</taxon>
        <taxon>Theropoda</taxon>
        <taxon>Coelurosauria</taxon>
        <taxon>Aves</taxon>
        <taxon>Neognathae</taxon>
        <taxon>Neoaves</taxon>
        <taxon>Telluraves</taxon>
        <taxon>Australaves</taxon>
        <taxon>Passeriformes</taxon>
        <taxon>Sylvioidea</taxon>
        <taxon>Hirundinidae</taxon>
        <taxon>Hirundo</taxon>
    </lineage>
</organism>
<keyword evidence="11 18" id="KW-0694">RNA-binding</keyword>
<dbReference type="Pfam" id="PF00076">
    <property type="entry name" value="RRM_1"/>
    <property type="match status" value="1"/>
</dbReference>
<dbReference type="GO" id="GO:0007283">
    <property type="term" value="P:spermatogenesis"/>
    <property type="evidence" value="ECO:0007669"/>
    <property type="project" value="UniProtKB-KW"/>
</dbReference>
<feature type="region of interest" description="Disordered" evidence="19">
    <location>
        <begin position="685"/>
        <end position="704"/>
    </location>
</feature>
<evidence type="ECO:0000256" key="5">
    <source>
        <dbReference type="ARBA" id="ARBA00022475"/>
    </source>
</evidence>
<evidence type="ECO:0000256" key="2">
    <source>
        <dbReference type="ARBA" id="ARBA00004496"/>
    </source>
</evidence>
<keyword evidence="22" id="KW-1185">Reference proteome</keyword>
<evidence type="ECO:0000256" key="15">
    <source>
        <dbReference type="ARBA" id="ARBA00060279"/>
    </source>
</evidence>
<evidence type="ECO:0000256" key="3">
    <source>
        <dbReference type="ARBA" id="ARBA00006390"/>
    </source>
</evidence>
<reference evidence="21 22" key="1">
    <citation type="submission" date="2018-07" db="EMBL/GenBank/DDBJ databases">
        <title>A high quality draft genome assembly of the barn swallow (H. rustica rustica).</title>
        <authorList>
            <person name="Formenti G."/>
            <person name="Chiara M."/>
            <person name="Poveda L."/>
            <person name="Francoijs K.-J."/>
            <person name="Bonisoli-Alquati A."/>
            <person name="Canova L."/>
            <person name="Gianfranceschi L."/>
            <person name="Horner D.S."/>
            <person name="Saino N."/>
        </authorList>
    </citation>
    <scope>NUCLEOTIDE SEQUENCE [LARGE SCALE GENOMIC DNA]</scope>
    <source>
        <strain evidence="21">Chelidonia</strain>
        <tissue evidence="21">Blood</tissue>
    </source>
</reference>
<keyword evidence="7" id="KW-0519">Myristate</keyword>
<dbReference type="InterPro" id="IPR035979">
    <property type="entry name" value="RBD_domain_sf"/>
</dbReference>
<feature type="compositionally biased region" description="Polar residues" evidence="19">
    <location>
        <begin position="694"/>
        <end position="704"/>
    </location>
</feature>
<comment type="similarity">
    <text evidence="3">Belongs to the raftlin family.</text>
</comment>
<comment type="caution">
    <text evidence="21">The sequence shown here is derived from an EMBL/GenBank/DDBJ whole genome shotgun (WGS) entry which is preliminary data.</text>
</comment>
<evidence type="ECO:0000256" key="12">
    <source>
        <dbReference type="ARBA" id="ARBA00023136"/>
    </source>
</evidence>
<dbReference type="GO" id="GO:0005886">
    <property type="term" value="C:plasma membrane"/>
    <property type="evidence" value="ECO:0007669"/>
    <property type="project" value="UniProtKB-SubCell"/>
</dbReference>
<evidence type="ECO:0000256" key="17">
    <source>
        <dbReference type="ARBA" id="ARBA00072848"/>
    </source>
</evidence>
<keyword evidence="13" id="KW-0564">Palmitate</keyword>
<dbReference type="GO" id="GO:0051321">
    <property type="term" value="P:meiotic cell cycle"/>
    <property type="evidence" value="ECO:0007669"/>
    <property type="project" value="UniProtKB-ARBA"/>
</dbReference>
<feature type="domain" description="RRM" evidence="20">
    <location>
        <begin position="44"/>
        <end position="121"/>
    </location>
</feature>
<feature type="region of interest" description="Disordered" evidence="19">
    <location>
        <begin position="1"/>
        <end position="22"/>
    </location>
</feature>
<dbReference type="AlphaFoldDB" id="A0A3M0L3K0"/>
<evidence type="ECO:0000256" key="4">
    <source>
        <dbReference type="ARBA" id="ARBA00022473"/>
    </source>
</evidence>
<dbReference type="PANTHER" id="PTHR17601">
    <property type="entry name" value="RAFTLIN-RELATED"/>
    <property type="match status" value="1"/>
</dbReference>
<proteinExistence type="inferred from homology"/>